<gene>
    <name evidence="1" type="ORF">LCGC14_2351960</name>
</gene>
<organism evidence="1">
    <name type="scientific">marine sediment metagenome</name>
    <dbReference type="NCBI Taxonomy" id="412755"/>
    <lineage>
        <taxon>unclassified sequences</taxon>
        <taxon>metagenomes</taxon>
        <taxon>ecological metagenomes</taxon>
    </lineage>
</organism>
<protein>
    <submittedName>
        <fullName evidence="1">Uncharacterized protein</fullName>
    </submittedName>
</protein>
<name>A0A0F9C8Y5_9ZZZZ</name>
<comment type="caution">
    <text evidence="1">The sequence shown here is derived from an EMBL/GenBank/DDBJ whole genome shotgun (WGS) entry which is preliminary data.</text>
</comment>
<accession>A0A0F9C8Y5</accession>
<sequence length="94" mass="10876">MNGHKDRWDISKFVLSKEGKKVKAKPIDKHLVMEDSCNNSQGVYDSYEDAVSRAKGLSGKLTIYRLVEVARVESQRKVVRVRMERIVKKKARKK</sequence>
<proteinExistence type="predicted"/>
<evidence type="ECO:0000313" key="1">
    <source>
        <dbReference type="EMBL" id="KKL45803.1"/>
    </source>
</evidence>
<dbReference type="EMBL" id="LAZR01034259">
    <property type="protein sequence ID" value="KKL45803.1"/>
    <property type="molecule type" value="Genomic_DNA"/>
</dbReference>
<dbReference type="AlphaFoldDB" id="A0A0F9C8Y5"/>
<reference evidence="1" key="1">
    <citation type="journal article" date="2015" name="Nature">
        <title>Complex archaea that bridge the gap between prokaryotes and eukaryotes.</title>
        <authorList>
            <person name="Spang A."/>
            <person name="Saw J.H."/>
            <person name="Jorgensen S.L."/>
            <person name="Zaremba-Niedzwiedzka K."/>
            <person name="Martijn J."/>
            <person name="Lind A.E."/>
            <person name="van Eijk R."/>
            <person name="Schleper C."/>
            <person name="Guy L."/>
            <person name="Ettema T.J."/>
        </authorList>
    </citation>
    <scope>NUCLEOTIDE SEQUENCE</scope>
</reference>